<dbReference type="InterPro" id="IPR008920">
    <property type="entry name" value="TF_FadR/GntR_C"/>
</dbReference>
<keyword evidence="7" id="KW-1185">Reference proteome</keyword>
<sequence>MRARDRAYEALREDIVSWRLAPGTVLAEVEQAERLGVSRTPVREALSRLTAEGLAVAERRRGVVVAELSVGDLDQLFELRETLESRAAALAASRGDRERFARLHEQFVTAESLLGASSEVDGYYRLVGELDDALDEECGNAYLALSLRQLRPHLQRLRRLAHDNPGRLRDSSREHAAIAAAVAEGNPGLAAAATTVHLHASLDHLHHSQRGRGILSPARDVHDTTPQESESR</sequence>
<keyword evidence="3" id="KW-0804">Transcription</keyword>
<dbReference type="InterPro" id="IPR036390">
    <property type="entry name" value="WH_DNA-bd_sf"/>
</dbReference>
<dbReference type="SMART" id="SM00895">
    <property type="entry name" value="FCD"/>
    <property type="match status" value="1"/>
</dbReference>
<dbReference type="PROSITE" id="PS50949">
    <property type="entry name" value="HTH_GNTR"/>
    <property type="match status" value="1"/>
</dbReference>
<organism evidence="6 7">
    <name type="scientific">Arthrobacter woluwensis</name>
    <dbReference type="NCBI Taxonomy" id="156980"/>
    <lineage>
        <taxon>Bacteria</taxon>
        <taxon>Bacillati</taxon>
        <taxon>Actinomycetota</taxon>
        <taxon>Actinomycetes</taxon>
        <taxon>Micrococcales</taxon>
        <taxon>Micrococcaceae</taxon>
        <taxon>Arthrobacter</taxon>
    </lineage>
</organism>
<dbReference type="Pfam" id="PF07729">
    <property type="entry name" value="FCD"/>
    <property type="match status" value="1"/>
</dbReference>
<dbReference type="InterPro" id="IPR000524">
    <property type="entry name" value="Tscrpt_reg_HTH_GntR"/>
</dbReference>
<evidence type="ECO:0000313" key="6">
    <source>
        <dbReference type="EMBL" id="SEC29099.1"/>
    </source>
</evidence>
<dbReference type="EMBL" id="FNSN01000003">
    <property type="protein sequence ID" value="SEC29099.1"/>
    <property type="molecule type" value="Genomic_DNA"/>
</dbReference>
<accession>A0A1H4RB28</accession>
<dbReference type="PANTHER" id="PTHR43537">
    <property type="entry name" value="TRANSCRIPTIONAL REGULATOR, GNTR FAMILY"/>
    <property type="match status" value="1"/>
</dbReference>
<dbReference type="InterPro" id="IPR036388">
    <property type="entry name" value="WH-like_DNA-bd_sf"/>
</dbReference>
<evidence type="ECO:0000256" key="3">
    <source>
        <dbReference type="ARBA" id="ARBA00023163"/>
    </source>
</evidence>
<dbReference type="Proteomes" id="UP000182652">
    <property type="component" value="Unassembled WGS sequence"/>
</dbReference>
<evidence type="ECO:0000256" key="2">
    <source>
        <dbReference type="ARBA" id="ARBA00023125"/>
    </source>
</evidence>
<feature type="region of interest" description="Disordered" evidence="4">
    <location>
        <begin position="207"/>
        <end position="232"/>
    </location>
</feature>
<dbReference type="RefSeq" id="WP_074784279.1">
    <property type="nucleotide sequence ID" value="NZ_FNSN01000003.1"/>
</dbReference>
<evidence type="ECO:0000259" key="5">
    <source>
        <dbReference type="PROSITE" id="PS50949"/>
    </source>
</evidence>
<evidence type="ECO:0000313" key="7">
    <source>
        <dbReference type="Proteomes" id="UP000182652"/>
    </source>
</evidence>
<gene>
    <name evidence="6" type="ORF">SAMN04489745_2511</name>
</gene>
<dbReference type="PRINTS" id="PR00035">
    <property type="entry name" value="HTHGNTR"/>
</dbReference>
<name>A0A1H4RB28_9MICC</name>
<dbReference type="AlphaFoldDB" id="A0A1H4RB28"/>
<feature type="compositionally biased region" description="Basic and acidic residues" evidence="4">
    <location>
        <begin position="219"/>
        <end position="232"/>
    </location>
</feature>
<evidence type="ECO:0000256" key="4">
    <source>
        <dbReference type="SAM" id="MobiDB-lite"/>
    </source>
</evidence>
<protein>
    <submittedName>
        <fullName evidence="6">DNA-binding transcriptional regulator, GntR family</fullName>
    </submittedName>
</protein>
<reference evidence="6 7" key="1">
    <citation type="submission" date="2016-10" db="EMBL/GenBank/DDBJ databases">
        <authorList>
            <person name="de Groot N.N."/>
        </authorList>
    </citation>
    <scope>NUCLEOTIDE SEQUENCE [LARGE SCALE GENOMIC DNA]</scope>
    <source>
        <strain evidence="6 7">DSM 10495</strain>
    </source>
</reference>
<dbReference type="PANTHER" id="PTHR43537:SF5">
    <property type="entry name" value="UXU OPERON TRANSCRIPTIONAL REGULATOR"/>
    <property type="match status" value="1"/>
</dbReference>
<dbReference type="InterPro" id="IPR011711">
    <property type="entry name" value="GntR_C"/>
</dbReference>
<dbReference type="Gene3D" id="1.10.10.10">
    <property type="entry name" value="Winged helix-like DNA-binding domain superfamily/Winged helix DNA-binding domain"/>
    <property type="match status" value="1"/>
</dbReference>
<keyword evidence="2 6" id="KW-0238">DNA-binding</keyword>
<proteinExistence type="predicted"/>
<dbReference type="GO" id="GO:0003700">
    <property type="term" value="F:DNA-binding transcription factor activity"/>
    <property type="evidence" value="ECO:0007669"/>
    <property type="project" value="InterPro"/>
</dbReference>
<feature type="domain" description="HTH gntR-type" evidence="5">
    <location>
        <begin position="1"/>
        <end position="68"/>
    </location>
</feature>
<dbReference type="Gene3D" id="1.20.120.530">
    <property type="entry name" value="GntR ligand-binding domain-like"/>
    <property type="match status" value="1"/>
</dbReference>
<dbReference type="SUPFAM" id="SSF48008">
    <property type="entry name" value="GntR ligand-binding domain-like"/>
    <property type="match status" value="1"/>
</dbReference>
<evidence type="ECO:0000256" key="1">
    <source>
        <dbReference type="ARBA" id="ARBA00023015"/>
    </source>
</evidence>
<dbReference type="STRING" id="156980.SAMN04489745_2511"/>
<dbReference type="GO" id="GO:0003677">
    <property type="term" value="F:DNA binding"/>
    <property type="evidence" value="ECO:0007669"/>
    <property type="project" value="UniProtKB-KW"/>
</dbReference>
<keyword evidence="1" id="KW-0805">Transcription regulation</keyword>
<dbReference type="SMART" id="SM00345">
    <property type="entry name" value="HTH_GNTR"/>
    <property type="match status" value="1"/>
</dbReference>
<dbReference type="CDD" id="cd07377">
    <property type="entry name" value="WHTH_GntR"/>
    <property type="match status" value="1"/>
</dbReference>
<dbReference type="SUPFAM" id="SSF46785">
    <property type="entry name" value="Winged helix' DNA-binding domain"/>
    <property type="match status" value="1"/>
</dbReference>
<dbReference type="Pfam" id="PF00392">
    <property type="entry name" value="GntR"/>
    <property type="match status" value="1"/>
</dbReference>